<protein>
    <submittedName>
        <fullName evidence="9">RNA polymerase sigma-70 factor (ECF subfamily)</fullName>
    </submittedName>
</protein>
<dbReference type="AlphaFoldDB" id="A0A2A9E8Q9"/>
<evidence type="ECO:0000259" key="8">
    <source>
        <dbReference type="Pfam" id="PF08281"/>
    </source>
</evidence>
<evidence type="ECO:0000256" key="1">
    <source>
        <dbReference type="ARBA" id="ARBA00010641"/>
    </source>
</evidence>
<feature type="domain" description="RNA polymerase sigma factor 70 region 4 type 2" evidence="8">
    <location>
        <begin position="108"/>
        <end position="159"/>
    </location>
</feature>
<keyword evidence="3" id="KW-0731">Sigma factor</keyword>
<dbReference type="SUPFAM" id="SSF88946">
    <property type="entry name" value="Sigma2 domain of RNA polymerase sigma factors"/>
    <property type="match status" value="1"/>
</dbReference>
<evidence type="ECO:0000256" key="4">
    <source>
        <dbReference type="ARBA" id="ARBA00023125"/>
    </source>
</evidence>
<dbReference type="InterPro" id="IPR007627">
    <property type="entry name" value="RNA_pol_sigma70_r2"/>
</dbReference>
<dbReference type="PANTHER" id="PTHR43133:SF8">
    <property type="entry name" value="RNA POLYMERASE SIGMA FACTOR HI_1459-RELATED"/>
    <property type="match status" value="1"/>
</dbReference>
<accession>A0A2A9E8Q9</accession>
<dbReference type="InterPro" id="IPR039425">
    <property type="entry name" value="RNA_pol_sigma-70-like"/>
</dbReference>
<feature type="region of interest" description="Disordered" evidence="6">
    <location>
        <begin position="162"/>
        <end position="194"/>
    </location>
</feature>
<comment type="similarity">
    <text evidence="1">Belongs to the sigma-70 factor family. ECF subfamily.</text>
</comment>
<dbReference type="InterPro" id="IPR013324">
    <property type="entry name" value="RNA_pol_sigma_r3/r4-like"/>
</dbReference>
<sequence>MTQPAATGPDRGEPWFEDLFRAHATTVFRYVSRRAGRDEAEDLAAETFAVAWRRRADVPEGHELPWLYRTAGFLVANHHRKGRPTPVETLPDEADRSSVEHVVVSDLEVRAVFATLSLRDRQVLLLAAWEGLRGDGLAEALGISRGGADAALSRARARLRDAWQDADRDPGSGTVPGTGALPDARSQGSATQTG</sequence>
<keyword evidence="2" id="KW-0805">Transcription regulation</keyword>
<evidence type="ECO:0000313" key="9">
    <source>
        <dbReference type="EMBL" id="PFG35213.1"/>
    </source>
</evidence>
<evidence type="ECO:0000256" key="2">
    <source>
        <dbReference type="ARBA" id="ARBA00023015"/>
    </source>
</evidence>
<evidence type="ECO:0000256" key="6">
    <source>
        <dbReference type="SAM" id="MobiDB-lite"/>
    </source>
</evidence>
<feature type="domain" description="RNA polymerase sigma-70 region 2" evidence="7">
    <location>
        <begin position="19"/>
        <end position="83"/>
    </location>
</feature>
<dbReference type="PANTHER" id="PTHR43133">
    <property type="entry name" value="RNA POLYMERASE ECF-TYPE SIGMA FACTO"/>
    <property type="match status" value="1"/>
</dbReference>
<name>A0A2A9E8Q9_9MICO</name>
<keyword evidence="4" id="KW-0238">DNA-binding</keyword>
<reference evidence="9 10" key="1">
    <citation type="submission" date="2017-10" db="EMBL/GenBank/DDBJ databases">
        <title>Sequencing the genomes of 1000 actinobacteria strains.</title>
        <authorList>
            <person name="Klenk H.-P."/>
        </authorList>
    </citation>
    <scope>NUCLEOTIDE SEQUENCE [LARGE SCALE GENOMIC DNA]</scope>
    <source>
        <strain evidence="9 10">DSM 18966</strain>
    </source>
</reference>
<evidence type="ECO:0000259" key="7">
    <source>
        <dbReference type="Pfam" id="PF04542"/>
    </source>
</evidence>
<dbReference type="GO" id="GO:0016987">
    <property type="term" value="F:sigma factor activity"/>
    <property type="evidence" value="ECO:0007669"/>
    <property type="project" value="UniProtKB-KW"/>
</dbReference>
<dbReference type="Proteomes" id="UP000225548">
    <property type="component" value="Unassembled WGS sequence"/>
</dbReference>
<keyword evidence="5" id="KW-0804">Transcription</keyword>
<dbReference type="RefSeq" id="WP_098456132.1">
    <property type="nucleotide sequence ID" value="NZ_PDJG01000001.1"/>
</dbReference>
<dbReference type="Pfam" id="PF08281">
    <property type="entry name" value="Sigma70_r4_2"/>
    <property type="match status" value="1"/>
</dbReference>
<evidence type="ECO:0000256" key="3">
    <source>
        <dbReference type="ARBA" id="ARBA00023082"/>
    </source>
</evidence>
<comment type="caution">
    <text evidence="9">The sequence shown here is derived from an EMBL/GenBank/DDBJ whole genome shotgun (WGS) entry which is preliminary data.</text>
</comment>
<dbReference type="Gene3D" id="1.10.10.10">
    <property type="entry name" value="Winged helix-like DNA-binding domain superfamily/Winged helix DNA-binding domain"/>
    <property type="match status" value="1"/>
</dbReference>
<evidence type="ECO:0000313" key="10">
    <source>
        <dbReference type="Proteomes" id="UP000225548"/>
    </source>
</evidence>
<organism evidence="9 10">
    <name type="scientific">Sanguibacter antarcticus</name>
    <dbReference type="NCBI Taxonomy" id="372484"/>
    <lineage>
        <taxon>Bacteria</taxon>
        <taxon>Bacillati</taxon>
        <taxon>Actinomycetota</taxon>
        <taxon>Actinomycetes</taxon>
        <taxon>Micrococcales</taxon>
        <taxon>Sanguibacteraceae</taxon>
        <taxon>Sanguibacter</taxon>
    </lineage>
</organism>
<dbReference type="GO" id="GO:0006352">
    <property type="term" value="P:DNA-templated transcription initiation"/>
    <property type="evidence" value="ECO:0007669"/>
    <property type="project" value="InterPro"/>
</dbReference>
<dbReference type="InterPro" id="IPR013249">
    <property type="entry name" value="RNA_pol_sigma70_r4_t2"/>
</dbReference>
<dbReference type="GO" id="GO:0003677">
    <property type="term" value="F:DNA binding"/>
    <property type="evidence" value="ECO:0007669"/>
    <property type="project" value="UniProtKB-KW"/>
</dbReference>
<dbReference type="InterPro" id="IPR036388">
    <property type="entry name" value="WH-like_DNA-bd_sf"/>
</dbReference>
<proteinExistence type="inferred from homology"/>
<dbReference type="InterPro" id="IPR013325">
    <property type="entry name" value="RNA_pol_sigma_r2"/>
</dbReference>
<dbReference type="Pfam" id="PF04542">
    <property type="entry name" value="Sigma70_r2"/>
    <property type="match status" value="1"/>
</dbReference>
<keyword evidence="10" id="KW-1185">Reference proteome</keyword>
<gene>
    <name evidence="9" type="ORF">ATL42_3152</name>
</gene>
<dbReference type="EMBL" id="PDJG01000001">
    <property type="protein sequence ID" value="PFG35213.1"/>
    <property type="molecule type" value="Genomic_DNA"/>
</dbReference>
<evidence type="ECO:0000256" key="5">
    <source>
        <dbReference type="ARBA" id="ARBA00023163"/>
    </source>
</evidence>
<dbReference type="Gene3D" id="1.10.1740.10">
    <property type="match status" value="1"/>
</dbReference>
<dbReference type="OrthoDB" id="4184921at2"/>
<dbReference type="SUPFAM" id="SSF88659">
    <property type="entry name" value="Sigma3 and sigma4 domains of RNA polymerase sigma factors"/>
    <property type="match status" value="1"/>
</dbReference>